<keyword evidence="4" id="KW-1185">Reference proteome</keyword>
<dbReference type="Proteomes" id="UP000275024">
    <property type="component" value="Unassembled WGS sequence"/>
</dbReference>
<reference evidence="4 5" key="1">
    <citation type="submission" date="2018-09" db="EMBL/GenBank/DDBJ databases">
        <title>Streptomyces sp. nov. DS1-2, an endophytic actinomycete isolated from roots of Dendrobium scabrilingue.</title>
        <authorList>
            <person name="Kuncharoen N."/>
            <person name="Kudo T."/>
            <person name="Ohkuma M."/>
            <person name="Yuki M."/>
            <person name="Tanasupawat S."/>
        </authorList>
    </citation>
    <scope>NUCLEOTIDE SEQUENCE [LARGE SCALE GENOMIC DNA]</scope>
    <source>
        <strain evidence="2 5">AZ1-7</strain>
        <strain evidence="3 4">DS1-2</strain>
    </source>
</reference>
<gene>
    <name evidence="3" type="ORF">D7318_31930</name>
    <name evidence="2" type="ORF">D7319_32095</name>
</gene>
<dbReference type="GO" id="GO:0016020">
    <property type="term" value="C:membrane"/>
    <property type="evidence" value="ECO:0007669"/>
    <property type="project" value="TreeGrafter"/>
</dbReference>
<evidence type="ECO:0000313" key="5">
    <source>
        <dbReference type="Proteomes" id="UP000275024"/>
    </source>
</evidence>
<dbReference type="Gene3D" id="3.40.50.1820">
    <property type="entry name" value="alpha/beta hydrolase"/>
    <property type="match status" value="1"/>
</dbReference>
<proteinExistence type="predicted"/>
<dbReference type="RefSeq" id="WP_120700743.1">
    <property type="nucleotide sequence ID" value="NZ_RBDX01000056.1"/>
</dbReference>
<dbReference type="InterPro" id="IPR000073">
    <property type="entry name" value="AB_hydrolase_1"/>
</dbReference>
<dbReference type="SUPFAM" id="SSF53474">
    <property type="entry name" value="alpha/beta-Hydrolases"/>
    <property type="match status" value="1"/>
</dbReference>
<dbReference type="InterPro" id="IPR029058">
    <property type="entry name" value="AB_hydrolase_fold"/>
</dbReference>
<dbReference type="Pfam" id="PF12697">
    <property type="entry name" value="Abhydrolase_6"/>
    <property type="match status" value="1"/>
</dbReference>
<dbReference type="EMBL" id="RBDY01000055">
    <property type="protein sequence ID" value="RKN13083.1"/>
    <property type="molecule type" value="Genomic_DNA"/>
</dbReference>
<dbReference type="PANTHER" id="PTHR43798:SF33">
    <property type="entry name" value="HYDROLASE, PUTATIVE (AFU_ORTHOLOGUE AFUA_2G14860)-RELATED"/>
    <property type="match status" value="1"/>
</dbReference>
<sequence>MTAQAVQATLVRTALNGTGRIAPRLAARWSLAFWNPGIRVRLKPAEEPVMRGAARRWVEVDGVRTAVHHWGDGARPVLLMHGWASRASRFAPLVEALTERGYSPVAFDAPGHGESGGRGSSILQYRALARRLQAEHGRFAAVVGHSVGGLSAFFALRGQVAADRLVSLASPAEFGYVVERFRARLGMAERLAPPLREAVERRLFPGERDIWRRFSAIHRPGELPLPLLVVHDEDDDMVERSQAALLADAYAPQADVLITRGLGHRGILAAPHVVEAVLDFTAATEPAAHEAP</sequence>
<dbReference type="GO" id="GO:0016787">
    <property type="term" value="F:hydrolase activity"/>
    <property type="evidence" value="ECO:0007669"/>
    <property type="project" value="UniProtKB-KW"/>
</dbReference>
<keyword evidence="2" id="KW-0378">Hydrolase</keyword>
<feature type="domain" description="AB hydrolase-1" evidence="1">
    <location>
        <begin position="77"/>
        <end position="276"/>
    </location>
</feature>
<evidence type="ECO:0000313" key="4">
    <source>
        <dbReference type="Proteomes" id="UP000268652"/>
    </source>
</evidence>
<name>A0A3A9VRL6_9ACTN</name>
<comment type="caution">
    <text evidence="2">The sequence shown here is derived from an EMBL/GenBank/DDBJ whole genome shotgun (WGS) entry which is preliminary data.</text>
</comment>
<protein>
    <submittedName>
        <fullName evidence="2">Alpha/beta fold hydrolase</fullName>
    </submittedName>
</protein>
<dbReference type="AlphaFoldDB" id="A0A3A9VRL6"/>
<dbReference type="PANTHER" id="PTHR43798">
    <property type="entry name" value="MONOACYLGLYCEROL LIPASE"/>
    <property type="match status" value="1"/>
</dbReference>
<evidence type="ECO:0000259" key="1">
    <source>
        <dbReference type="Pfam" id="PF12697"/>
    </source>
</evidence>
<organism evidence="2 5">
    <name type="scientific">Streptomyces radicis</name>
    <dbReference type="NCBI Taxonomy" id="1750517"/>
    <lineage>
        <taxon>Bacteria</taxon>
        <taxon>Bacillati</taxon>
        <taxon>Actinomycetota</taxon>
        <taxon>Actinomycetes</taxon>
        <taxon>Kitasatosporales</taxon>
        <taxon>Streptomycetaceae</taxon>
        <taxon>Streptomyces</taxon>
    </lineage>
</organism>
<evidence type="ECO:0000313" key="2">
    <source>
        <dbReference type="EMBL" id="RKN03192.1"/>
    </source>
</evidence>
<dbReference type="EMBL" id="RBDX01000056">
    <property type="protein sequence ID" value="RKN03192.1"/>
    <property type="molecule type" value="Genomic_DNA"/>
</dbReference>
<dbReference type="Proteomes" id="UP000268652">
    <property type="component" value="Unassembled WGS sequence"/>
</dbReference>
<evidence type="ECO:0000313" key="3">
    <source>
        <dbReference type="EMBL" id="RKN13083.1"/>
    </source>
</evidence>
<accession>A0A3A9VRL6</accession>
<dbReference type="OrthoDB" id="9785847at2"/>
<dbReference type="InterPro" id="IPR050266">
    <property type="entry name" value="AB_hydrolase_sf"/>
</dbReference>